<dbReference type="GO" id="GO:0005739">
    <property type="term" value="C:mitochondrion"/>
    <property type="evidence" value="ECO:0007669"/>
    <property type="project" value="TreeGrafter"/>
</dbReference>
<feature type="domain" description="RanBP2-type" evidence="8">
    <location>
        <begin position="650"/>
        <end position="676"/>
    </location>
</feature>
<protein>
    <recommendedName>
        <fullName evidence="8">RanBP2-type domain-containing protein</fullName>
    </recommendedName>
</protein>
<dbReference type="Pfam" id="PF10561">
    <property type="entry name" value="C2orf69"/>
    <property type="match status" value="1"/>
</dbReference>
<dbReference type="OrthoDB" id="419333at2759"/>
<dbReference type="AlphaFoldDB" id="A0A8K0DXI9"/>
<evidence type="ECO:0000313" key="10">
    <source>
        <dbReference type="Proteomes" id="UP000796880"/>
    </source>
</evidence>
<comment type="caution">
    <text evidence="9">The sequence shown here is derived from an EMBL/GenBank/DDBJ whole genome shotgun (WGS) entry which is preliminary data.</text>
</comment>
<evidence type="ECO:0000256" key="6">
    <source>
        <dbReference type="ARBA" id="ARBA00023121"/>
    </source>
</evidence>
<keyword evidence="2" id="KW-0813">Transport</keyword>
<evidence type="ECO:0000256" key="2">
    <source>
        <dbReference type="ARBA" id="ARBA00022448"/>
    </source>
</evidence>
<gene>
    <name evidence="9" type="ORF">FNV43_RR17659</name>
</gene>
<evidence type="ECO:0000256" key="3">
    <source>
        <dbReference type="ARBA" id="ARBA00022723"/>
    </source>
</evidence>
<dbReference type="Proteomes" id="UP000796880">
    <property type="component" value="Unassembled WGS sequence"/>
</dbReference>
<keyword evidence="10" id="KW-1185">Reference proteome</keyword>
<evidence type="ECO:0000259" key="8">
    <source>
        <dbReference type="SMART" id="SM00547"/>
    </source>
</evidence>
<sequence>MKGCAVESMWLVLILMVSLMVVDHQKAIAMSLSCGEVEVCLLACMDYLTHEGADPTSACCDGVENLKSITPQPPTDRSLVSVLKKQPIATLMLRMTRLLLCPPSVMFKPNSPSPEPSTVLKINLVMDRWTGVLKVPLSHNGRARYQVAASLCLSPTSKTLTVPSTNAIFFCGDRVVGTGNPVIERLSNLKTIAEVLVSKIGGSVNTWVIEASVFNGPFAVYKDFIPSVNKWGEPKSYEPVGFPASISTITLLSNFLEEVKNVNSWKQQEPGLASTSASNRCQPRTLIFGFSKGGTVVNQLVTELGFLEEQPRHKEYSEFKEEFQIIPSSKESLLNSISEIHYVDVGLNSAGAYITDSEVTEKVSRTLIERNKEIRFVLHGTPRQWCDSMRSWIRHEKDKLLKLLESEAERSRGKLKVSERLYFADSQPNLQMHFEIIEKLDVDNRGSYGAKRSRSDDVRSDGDWTCPQCGNVNFGFRTVCNRTKCGAPRPTVLATPPPITSHYNKPPPFYFGGVGVPPMPYGVSGRYGSPILPSGVHYDYGAPAGPHGPYGPIATFPPGGWGGMGYASPPPMNGYGYGFQGSPWSEGMMPDNPASRKRRGGPDGLHEGDWICPKCENRNFAFRTVCNMKKCGATRPSSGPNQSNGGVPEGSWTCGKCGNLNYPFRTVCNRKECGAEKPSSGK</sequence>
<keyword evidence="7" id="KW-0732">Signal</keyword>
<dbReference type="Pfam" id="PF00641">
    <property type="entry name" value="Zn_ribbon_RanBP"/>
    <property type="match status" value="3"/>
</dbReference>
<dbReference type="SUPFAM" id="SSF47699">
    <property type="entry name" value="Bifunctional inhibitor/lipid-transfer protein/seed storage 2S albumin"/>
    <property type="match status" value="1"/>
</dbReference>
<feature type="chain" id="PRO_5035473011" description="RanBP2-type domain-containing protein" evidence="7">
    <location>
        <begin position="25"/>
        <end position="682"/>
    </location>
</feature>
<keyword evidence="5" id="KW-0862">Zinc</keyword>
<evidence type="ECO:0000256" key="7">
    <source>
        <dbReference type="SAM" id="SignalP"/>
    </source>
</evidence>
<dbReference type="EMBL" id="VOIH02000008">
    <property type="protein sequence ID" value="KAF3439382.1"/>
    <property type="molecule type" value="Genomic_DNA"/>
</dbReference>
<evidence type="ECO:0000256" key="5">
    <source>
        <dbReference type="ARBA" id="ARBA00022833"/>
    </source>
</evidence>
<dbReference type="SMART" id="SM00547">
    <property type="entry name" value="ZnF_RBZ"/>
    <property type="match status" value="3"/>
</dbReference>
<dbReference type="InterPro" id="IPR001876">
    <property type="entry name" value="Znf_RanBP2"/>
</dbReference>
<dbReference type="InterPro" id="IPR036312">
    <property type="entry name" value="Bifun_inhib/LTP/seed_sf"/>
</dbReference>
<feature type="signal peptide" evidence="7">
    <location>
        <begin position="1"/>
        <end position="24"/>
    </location>
</feature>
<dbReference type="SUPFAM" id="SSF90209">
    <property type="entry name" value="Ran binding protein zinc finger-like"/>
    <property type="match status" value="3"/>
</dbReference>
<dbReference type="InterPro" id="IPR036443">
    <property type="entry name" value="Znf_RanBP2_sf"/>
</dbReference>
<evidence type="ECO:0000256" key="4">
    <source>
        <dbReference type="ARBA" id="ARBA00022771"/>
    </source>
</evidence>
<feature type="domain" description="RanBP2-type" evidence="8">
    <location>
        <begin position="608"/>
        <end position="634"/>
    </location>
</feature>
<dbReference type="Gene3D" id="4.10.1060.10">
    <property type="entry name" value="Zinc finger, RanBP2-type"/>
    <property type="match status" value="3"/>
</dbReference>
<dbReference type="PANTHER" id="PTHR31296">
    <property type="entry name" value="UPF0565 PROTEIN C2ORF69"/>
    <property type="match status" value="1"/>
</dbReference>
<dbReference type="GO" id="GO:0008289">
    <property type="term" value="F:lipid binding"/>
    <property type="evidence" value="ECO:0007669"/>
    <property type="project" value="UniProtKB-KW"/>
</dbReference>
<accession>A0A8K0DXI9</accession>
<name>A0A8K0DXI9_9ROSA</name>
<dbReference type="Gene3D" id="1.10.110.10">
    <property type="entry name" value="Plant lipid-transfer and hydrophobic proteins"/>
    <property type="match status" value="1"/>
</dbReference>
<comment type="function">
    <text evidence="1">Plant non-specific lipid-transfer proteins transfer phospholipids as well as galactolipids across membranes. May play a role in wax or cutin deposition in the cell walls of expanding epidermal cells and certain secretory tissues.</text>
</comment>
<reference evidence="9" key="1">
    <citation type="submission" date="2020-03" db="EMBL/GenBank/DDBJ databases">
        <title>A high-quality chromosome-level genome assembly of a woody plant with both climbing and erect habits, Rhamnella rubrinervis.</title>
        <authorList>
            <person name="Lu Z."/>
            <person name="Yang Y."/>
            <person name="Zhu X."/>
            <person name="Sun Y."/>
        </authorList>
    </citation>
    <scope>NUCLEOTIDE SEQUENCE</scope>
    <source>
        <strain evidence="9">BYM</strain>
        <tissue evidence="9">Leaf</tissue>
    </source>
</reference>
<keyword evidence="3" id="KW-0479">Metal-binding</keyword>
<organism evidence="9 10">
    <name type="scientific">Rhamnella rubrinervis</name>
    <dbReference type="NCBI Taxonomy" id="2594499"/>
    <lineage>
        <taxon>Eukaryota</taxon>
        <taxon>Viridiplantae</taxon>
        <taxon>Streptophyta</taxon>
        <taxon>Embryophyta</taxon>
        <taxon>Tracheophyta</taxon>
        <taxon>Spermatophyta</taxon>
        <taxon>Magnoliopsida</taxon>
        <taxon>eudicotyledons</taxon>
        <taxon>Gunneridae</taxon>
        <taxon>Pentapetalae</taxon>
        <taxon>rosids</taxon>
        <taxon>fabids</taxon>
        <taxon>Rosales</taxon>
        <taxon>Rhamnaceae</taxon>
        <taxon>rhamnoid group</taxon>
        <taxon>Rhamneae</taxon>
        <taxon>Rhamnella</taxon>
    </lineage>
</organism>
<keyword evidence="4" id="KW-0863">Zinc-finger</keyword>
<dbReference type="PANTHER" id="PTHR31296:SF1">
    <property type="entry name" value="MITOCHONDRIAL PROTEIN C2ORF69"/>
    <property type="match status" value="1"/>
</dbReference>
<evidence type="ECO:0000313" key="9">
    <source>
        <dbReference type="EMBL" id="KAF3439382.1"/>
    </source>
</evidence>
<proteinExistence type="predicted"/>
<keyword evidence="6" id="KW-0446">Lipid-binding</keyword>
<dbReference type="InterPro" id="IPR018881">
    <property type="entry name" value="C2orf69_mit"/>
</dbReference>
<evidence type="ECO:0000256" key="1">
    <source>
        <dbReference type="ARBA" id="ARBA00003211"/>
    </source>
</evidence>
<feature type="domain" description="RanBP2-type" evidence="8">
    <location>
        <begin position="462"/>
        <end position="488"/>
    </location>
</feature>
<dbReference type="GO" id="GO:0008270">
    <property type="term" value="F:zinc ion binding"/>
    <property type="evidence" value="ECO:0007669"/>
    <property type="project" value="UniProtKB-KW"/>
</dbReference>